<keyword evidence="1" id="KW-0812">Transmembrane</keyword>
<keyword evidence="1" id="KW-0472">Membrane</keyword>
<evidence type="ECO:0000256" key="1">
    <source>
        <dbReference type="SAM" id="Phobius"/>
    </source>
</evidence>
<comment type="caution">
    <text evidence="2">The sequence shown here is derived from an EMBL/GenBank/DDBJ whole genome shotgun (WGS) entry which is preliminary data.</text>
</comment>
<protein>
    <submittedName>
        <fullName evidence="2">Uncharacterized protein</fullName>
    </submittedName>
</protein>
<dbReference type="Proteomes" id="UP001175228">
    <property type="component" value="Unassembled WGS sequence"/>
</dbReference>
<gene>
    <name evidence="2" type="ORF">EDD18DRAFT_338364</name>
</gene>
<dbReference type="AlphaFoldDB" id="A0AA39QM36"/>
<sequence length="240" mass="27793">MRCLEHIIGNLEMMQRNNASKSRIIQYLMTANVRDEINGFARQVDNLQRNFDTNNIMSIRAIVSGHSFRKLEQNTREIRAEQLDMTGSLRTLEHEIRLLRTENSDLRRTLSLLVAMQEDLHIQLSEQGRLIAQGTKEDSSEWTVVTRSTIENNYRHLKSLAATFFSMVSYFINFLSTSSALSTRGAKIRRRLSPSMATFETAYVGRRNALFIVFAYRNQRFELGGRIEDAANIHNLLMRE</sequence>
<accession>A0AA39QM36</accession>
<proteinExistence type="predicted"/>
<name>A0AA39QM36_9AGAR</name>
<keyword evidence="1" id="KW-1133">Transmembrane helix</keyword>
<dbReference type="EMBL" id="JAUEPU010000002">
    <property type="protein sequence ID" value="KAK0505447.1"/>
    <property type="molecule type" value="Genomic_DNA"/>
</dbReference>
<organism evidence="2 3">
    <name type="scientific">Armillaria luteobubalina</name>
    <dbReference type="NCBI Taxonomy" id="153913"/>
    <lineage>
        <taxon>Eukaryota</taxon>
        <taxon>Fungi</taxon>
        <taxon>Dikarya</taxon>
        <taxon>Basidiomycota</taxon>
        <taxon>Agaricomycotina</taxon>
        <taxon>Agaricomycetes</taxon>
        <taxon>Agaricomycetidae</taxon>
        <taxon>Agaricales</taxon>
        <taxon>Marasmiineae</taxon>
        <taxon>Physalacriaceae</taxon>
        <taxon>Armillaria</taxon>
    </lineage>
</organism>
<evidence type="ECO:0000313" key="2">
    <source>
        <dbReference type="EMBL" id="KAK0505447.1"/>
    </source>
</evidence>
<keyword evidence="3" id="KW-1185">Reference proteome</keyword>
<feature type="transmembrane region" description="Helical" evidence="1">
    <location>
        <begin position="160"/>
        <end position="181"/>
    </location>
</feature>
<evidence type="ECO:0000313" key="3">
    <source>
        <dbReference type="Proteomes" id="UP001175228"/>
    </source>
</evidence>
<reference evidence="2" key="1">
    <citation type="submission" date="2023-06" db="EMBL/GenBank/DDBJ databases">
        <authorList>
            <consortium name="Lawrence Berkeley National Laboratory"/>
            <person name="Ahrendt S."/>
            <person name="Sahu N."/>
            <person name="Indic B."/>
            <person name="Wong-Bajracharya J."/>
            <person name="Merenyi Z."/>
            <person name="Ke H.-M."/>
            <person name="Monk M."/>
            <person name="Kocsube S."/>
            <person name="Drula E."/>
            <person name="Lipzen A."/>
            <person name="Balint B."/>
            <person name="Henrissat B."/>
            <person name="Andreopoulos B."/>
            <person name="Martin F.M."/>
            <person name="Harder C.B."/>
            <person name="Rigling D."/>
            <person name="Ford K.L."/>
            <person name="Foster G.D."/>
            <person name="Pangilinan J."/>
            <person name="Papanicolaou A."/>
            <person name="Barry K."/>
            <person name="LaButti K."/>
            <person name="Viragh M."/>
            <person name="Koriabine M."/>
            <person name="Yan M."/>
            <person name="Riley R."/>
            <person name="Champramary S."/>
            <person name="Plett K.L."/>
            <person name="Tsai I.J."/>
            <person name="Slot J."/>
            <person name="Sipos G."/>
            <person name="Plett J."/>
            <person name="Nagy L.G."/>
            <person name="Grigoriev I.V."/>
        </authorList>
    </citation>
    <scope>NUCLEOTIDE SEQUENCE</scope>
    <source>
        <strain evidence="2">HWK02</strain>
    </source>
</reference>